<dbReference type="OrthoDB" id="77816at2759"/>
<dbReference type="PANTHER" id="PTHR14667">
    <property type="entry name" value="BARDET-BIEDL SYNDROME 10 PROTEIN"/>
    <property type="match status" value="1"/>
</dbReference>
<dbReference type="AlphaFoldDB" id="A0A8T1W323"/>
<dbReference type="GO" id="GO:0005524">
    <property type="term" value="F:ATP binding"/>
    <property type="evidence" value="ECO:0007669"/>
    <property type="project" value="InterPro"/>
</dbReference>
<protein>
    <submittedName>
        <fullName evidence="1">Uncharacterized protein</fullName>
    </submittedName>
</protein>
<evidence type="ECO:0000313" key="2">
    <source>
        <dbReference type="Proteomes" id="UP000694044"/>
    </source>
</evidence>
<sequence>MSFAAELERATGGLAALCRRSFGPCAEETLLFRPPEAPVVTGEGHAVLAAWNQGLDANDPLATLLLSAAHGVHQQLGDGSSEFVLLVDAAVRHATGRLRRDRGARSAVDRARLSRAFGELKWELQRAMPTQVAGLQLVVPIELDRNTMQPLTQFREATANILGSALHGVLGEQAVEFVVDLVLKWVFAAPLCNAAQRTDKLLYRRVQQFLKHAPDAVIFMAAPSVYASYVVPKDEFILKKSVVTSQPPGILDRCQRTVRFVCFMCPLSLSTGSNQVELATSTNEELFTAQDAEHLFISKFVRRLRECQHVQVVVSTEALDESVVAACTRQNIACVQLAEPEDVEALCISAGIFPLASVFDDIRATDHIGVCANGVSRVRFQQQACLRLRGLAKPGSQSQQEPHCERRLQDIVVPQLLVHAPTKGVYKQYYAAIVKSLRVLRSWWEADDCPDPIAYTCRGGGATELAIARWLQNGSEQSSSSAQPRDPVMFSQAREIIANALIEVVSILRNNLNETSSSGSDEGPCLGDQRQVLLDAFSNLKLKGRQADEFHGYTLDYSRVIQTLAGPIQVPDLVTGDPAIRGLVHPWRRIDTLLFLALQTLEQLFRIDKVFPKAPAHKTT</sequence>
<proteinExistence type="predicted"/>
<dbReference type="Pfam" id="PF00118">
    <property type="entry name" value="Cpn60_TCP1"/>
    <property type="match status" value="1"/>
</dbReference>
<dbReference type="InterPro" id="IPR042619">
    <property type="entry name" value="BBS10"/>
</dbReference>
<dbReference type="InterPro" id="IPR002423">
    <property type="entry name" value="Cpn60/GroEL/TCP-1"/>
</dbReference>
<accession>A0A8T1W323</accession>
<organism evidence="1 2">
    <name type="scientific">Phytophthora pseudosyringae</name>
    <dbReference type="NCBI Taxonomy" id="221518"/>
    <lineage>
        <taxon>Eukaryota</taxon>
        <taxon>Sar</taxon>
        <taxon>Stramenopiles</taxon>
        <taxon>Oomycota</taxon>
        <taxon>Peronosporomycetes</taxon>
        <taxon>Peronosporales</taxon>
        <taxon>Peronosporaceae</taxon>
        <taxon>Phytophthora</taxon>
    </lineage>
</organism>
<dbReference type="GO" id="GO:0051131">
    <property type="term" value="P:chaperone-mediated protein complex assembly"/>
    <property type="evidence" value="ECO:0007669"/>
    <property type="project" value="InterPro"/>
</dbReference>
<dbReference type="PANTHER" id="PTHR14667:SF2">
    <property type="entry name" value="BARDET-BIEDL SYNDROME 10 PROTEIN"/>
    <property type="match status" value="1"/>
</dbReference>
<keyword evidence="2" id="KW-1185">Reference proteome</keyword>
<reference evidence="1" key="1">
    <citation type="submission" date="2021-02" db="EMBL/GenBank/DDBJ databases">
        <authorList>
            <person name="Palmer J.M."/>
        </authorList>
    </citation>
    <scope>NUCLEOTIDE SEQUENCE</scope>
    <source>
        <strain evidence="1">SCRP734</strain>
    </source>
</reference>
<dbReference type="EMBL" id="JAGDFM010000075">
    <property type="protein sequence ID" value="KAG7387636.1"/>
    <property type="molecule type" value="Genomic_DNA"/>
</dbReference>
<dbReference type="Proteomes" id="UP000694044">
    <property type="component" value="Unassembled WGS sequence"/>
</dbReference>
<gene>
    <name evidence="1" type="ORF">PHYPSEUDO_013886</name>
</gene>
<name>A0A8T1W323_9STRA</name>
<evidence type="ECO:0000313" key="1">
    <source>
        <dbReference type="EMBL" id="KAG7387636.1"/>
    </source>
</evidence>
<comment type="caution">
    <text evidence="1">The sequence shown here is derived from an EMBL/GenBank/DDBJ whole genome shotgun (WGS) entry which is preliminary data.</text>
</comment>